<gene>
    <name evidence="2" type="ORF">DFH08DRAFT_955663</name>
</gene>
<feature type="region of interest" description="Disordered" evidence="1">
    <location>
        <begin position="276"/>
        <end position="303"/>
    </location>
</feature>
<accession>A0AAD7EVH0</accession>
<feature type="region of interest" description="Disordered" evidence="1">
    <location>
        <begin position="55"/>
        <end position="85"/>
    </location>
</feature>
<feature type="compositionally biased region" description="Low complexity" evidence="1">
    <location>
        <begin position="72"/>
        <end position="85"/>
    </location>
</feature>
<evidence type="ECO:0000256" key="1">
    <source>
        <dbReference type="SAM" id="MobiDB-lite"/>
    </source>
</evidence>
<dbReference type="EMBL" id="JARIHO010000010">
    <property type="protein sequence ID" value="KAJ7354267.1"/>
    <property type="molecule type" value="Genomic_DNA"/>
</dbReference>
<proteinExistence type="predicted"/>
<sequence>MYDILAPEVPSPQTCKQPRYIYREASLIHPATLILPSHEDAEPDEGLQLHAATGCVGSSAKTPPAQGRRRSASPLRAPSPAGQGAAPAVIPIQGQHHLSEGKWVRTSSLHPVPFKCLPQSASVPPPSPVPQLAIQLSGKVKQTERTCVLKFAASVFTSSFRVIDDWEAGPPLSTVQNPRHAIDHRAGCTAALYSSLHHRSYSFSHPRPLVINVIQWPLQPNASNLDDGFPGKTSHTLARRVSDISVSMRFIVDKTRDGWDGAVCAAAARDSTCLRPTASSEQACPAPRDMPPRHSGSAVPPPASSRLDASLMWLGLCSTRHGADIHMCSPQPGGRSYPS</sequence>
<protein>
    <submittedName>
        <fullName evidence="2">Uncharacterized protein</fullName>
    </submittedName>
</protein>
<dbReference type="AlphaFoldDB" id="A0AAD7EVH0"/>
<keyword evidence="3" id="KW-1185">Reference proteome</keyword>
<evidence type="ECO:0000313" key="3">
    <source>
        <dbReference type="Proteomes" id="UP001218218"/>
    </source>
</evidence>
<reference evidence="2" key="1">
    <citation type="submission" date="2023-03" db="EMBL/GenBank/DDBJ databases">
        <title>Massive genome expansion in bonnet fungi (Mycena s.s.) driven by repeated elements and novel gene families across ecological guilds.</title>
        <authorList>
            <consortium name="Lawrence Berkeley National Laboratory"/>
            <person name="Harder C.B."/>
            <person name="Miyauchi S."/>
            <person name="Viragh M."/>
            <person name="Kuo A."/>
            <person name="Thoen E."/>
            <person name="Andreopoulos B."/>
            <person name="Lu D."/>
            <person name="Skrede I."/>
            <person name="Drula E."/>
            <person name="Henrissat B."/>
            <person name="Morin E."/>
            <person name="Kohler A."/>
            <person name="Barry K."/>
            <person name="LaButti K."/>
            <person name="Morin E."/>
            <person name="Salamov A."/>
            <person name="Lipzen A."/>
            <person name="Mereny Z."/>
            <person name="Hegedus B."/>
            <person name="Baldrian P."/>
            <person name="Stursova M."/>
            <person name="Weitz H."/>
            <person name="Taylor A."/>
            <person name="Grigoriev I.V."/>
            <person name="Nagy L.G."/>
            <person name="Martin F."/>
            <person name="Kauserud H."/>
        </authorList>
    </citation>
    <scope>NUCLEOTIDE SEQUENCE</scope>
    <source>
        <strain evidence="2">CBHHK002</strain>
    </source>
</reference>
<evidence type="ECO:0000313" key="2">
    <source>
        <dbReference type="EMBL" id="KAJ7354267.1"/>
    </source>
</evidence>
<comment type="caution">
    <text evidence="2">The sequence shown here is derived from an EMBL/GenBank/DDBJ whole genome shotgun (WGS) entry which is preliminary data.</text>
</comment>
<name>A0AAD7EVH0_9AGAR</name>
<dbReference type="Proteomes" id="UP001218218">
    <property type="component" value="Unassembled WGS sequence"/>
</dbReference>
<organism evidence="2 3">
    <name type="scientific">Mycena albidolilacea</name>
    <dbReference type="NCBI Taxonomy" id="1033008"/>
    <lineage>
        <taxon>Eukaryota</taxon>
        <taxon>Fungi</taxon>
        <taxon>Dikarya</taxon>
        <taxon>Basidiomycota</taxon>
        <taxon>Agaricomycotina</taxon>
        <taxon>Agaricomycetes</taxon>
        <taxon>Agaricomycetidae</taxon>
        <taxon>Agaricales</taxon>
        <taxon>Marasmiineae</taxon>
        <taxon>Mycenaceae</taxon>
        <taxon>Mycena</taxon>
    </lineage>
</organism>